<comment type="similarity">
    <text evidence="1">Belongs to the outer membrane factor (OMF) (TC 1.B.17) family.</text>
</comment>
<evidence type="ECO:0000256" key="2">
    <source>
        <dbReference type="SAM" id="MobiDB-lite"/>
    </source>
</evidence>
<dbReference type="InterPro" id="IPR000415">
    <property type="entry name" value="Nitroreductase-like"/>
</dbReference>
<name>A0A2T5U8W5_9SPHN</name>
<dbReference type="InterPro" id="IPR029479">
    <property type="entry name" value="Nitroreductase"/>
</dbReference>
<sequence length="585" mass="62373">MSATVVVNPENWWSQLGDPVIDQLVSAGLNYNPTLAEAAARVDQARAFVAVRNAGKVPAAGIEGSATRTRDRFDSSGSPSQQTSAALGPRLFWELDLWRRVREGANAARHRVGARTADARSARLSIIGDIADTVIALRACILTRESRDRDIASRETELTIGRVRLALGSIAPVALATAQSNLASARTDRIAQEENCLRLIDALVALSGVEATKVRDLVALHPHGTATRDTGEVTNEPWLPVPPSSGLALPATVLLENPGVMAAENEAAARWSEVAVARAERLPRVDLAAVLTGQWIRALGSDTSFMTNSLGATLSGPLFDGGAGAGNVRRAQAAYREAVAQLSLTVRITIRDIEDALAARQSAALRIVTTQENLDAARFALDANAARWRAGAISQFELEDSRRQFNRAQQGVIAAAADHRLSRIGERAGTPADALHYLESFLLGAVDTSLAAQSAVVALESIGLGTCYIGGIRNKPAEVAAELGLPPQSFALFGLTIGVPDPAAPASVKPRLPQDAVLFRETYGQAAAPSALAAYDRRLRDFQREQAMTERDWTDQASQRVRGAESLAGRDVLRDVLHGLGFRLK</sequence>
<dbReference type="SUPFAM" id="SSF56954">
    <property type="entry name" value="Outer membrane efflux proteins (OEP)"/>
    <property type="match status" value="1"/>
</dbReference>
<dbReference type="Gene3D" id="1.20.1600.10">
    <property type="entry name" value="Outer membrane efflux proteins (OEP)"/>
    <property type="match status" value="1"/>
</dbReference>
<dbReference type="PANTHER" id="PTHR30203">
    <property type="entry name" value="OUTER MEMBRANE CATION EFFLUX PROTEIN"/>
    <property type="match status" value="1"/>
</dbReference>
<proteinExistence type="inferred from homology"/>
<dbReference type="InterPro" id="IPR010131">
    <property type="entry name" value="MdtP/NodT-like"/>
</dbReference>
<dbReference type="InterPro" id="IPR003423">
    <property type="entry name" value="OMP_efflux"/>
</dbReference>
<evidence type="ECO:0000256" key="1">
    <source>
        <dbReference type="ARBA" id="ARBA00007613"/>
    </source>
</evidence>
<gene>
    <name evidence="4" type="ORF">C8J25_10240</name>
</gene>
<dbReference type="SUPFAM" id="SSF55469">
    <property type="entry name" value="FMN-dependent nitroreductase-like"/>
    <property type="match status" value="1"/>
</dbReference>
<keyword evidence="4" id="KW-0449">Lipoprotein</keyword>
<reference evidence="4 5" key="1">
    <citation type="submission" date="2018-04" db="EMBL/GenBank/DDBJ databases">
        <title>Genomic Encyclopedia of Type Strains, Phase III (KMG-III): the genomes of soil and plant-associated and newly described type strains.</title>
        <authorList>
            <person name="Whitman W."/>
        </authorList>
    </citation>
    <scope>NUCLEOTIDE SEQUENCE [LARGE SCALE GENOMIC DNA]</scope>
    <source>
        <strain evidence="4 5">MA-olki</strain>
    </source>
</reference>
<dbReference type="PANTHER" id="PTHR30203:SF32">
    <property type="entry name" value="CATION EFFLUX SYSTEM PROTEIN CUSC"/>
    <property type="match status" value="1"/>
</dbReference>
<comment type="caution">
    <text evidence="4">The sequence shown here is derived from an EMBL/GenBank/DDBJ whole genome shotgun (WGS) entry which is preliminary data.</text>
</comment>
<evidence type="ECO:0000313" key="5">
    <source>
        <dbReference type="Proteomes" id="UP000244013"/>
    </source>
</evidence>
<dbReference type="AlphaFoldDB" id="A0A2T5U8W5"/>
<organism evidence="4 5">
    <name type="scientific">Sphingomonas faeni</name>
    <dbReference type="NCBI Taxonomy" id="185950"/>
    <lineage>
        <taxon>Bacteria</taxon>
        <taxon>Pseudomonadati</taxon>
        <taxon>Pseudomonadota</taxon>
        <taxon>Alphaproteobacteria</taxon>
        <taxon>Sphingomonadales</taxon>
        <taxon>Sphingomonadaceae</taxon>
        <taxon>Sphingomonas</taxon>
    </lineage>
</organism>
<feature type="domain" description="Nitroreductase" evidence="3">
    <location>
        <begin position="444"/>
        <end position="498"/>
    </location>
</feature>
<dbReference type="Pfam" id="PF02321">
    <property type="entry name" value="OEP"/>
    <property type="match status" value="2"/>
</dbReference>
<dbReference type="GO" id="GO:0016491">
    <property type="term" value="F:oxidoreductase activity"/>
    <property type="evidence" value="ECO:0007669"/>
    <property type="project" value="InterPro"/>
</dbReference>
<dbReference type="GO" id="GO:0015562">
    <property type="term" value="F:efflux transmembrane transporter activity"/>
    <property type="evidence" value="ECO:0007669"/>
    <property type="project" value="InterPro"/>
</dbReference>
<evidence type="ECO:0000313" key="4">
    <source>
        <dbReference type="EMBL" id="PTW47951.1"/>
    </source>
</evidence>
<dbReference type="EMBL" id="QAYE01000002">
    <property type="protein sequence ID" value="PTW47951.1"/>
    <property type="molecule type" value="Genomic_DNA"/>
</dbReference>
<dbReference type="Pfam" id="PF00881">
    <property type="entry name" value="Nitroreductase"/>
    <property type="match status" value="1"/>
</dbReference>
<dbReference type="Proteomes" id="UP000244013">
    <property type="component" value="Unassembled WGS sequence"/>
</dbReference>
<accession>A0A2T5U8W5</accession>
<evidence type="ECO:0000259" key="3">
    <source>
        <dbReference type="Pfam" id="PF00881"/>
    </source>
</evidence>
<feature type="region of interest" description="Disordered" evidence="2">
    <location>
        <begin position="62"/>
        <end position="85"/>
    </location>
</feature>
<feature type="compositionally biased region" description="Polar residues" evidence="2">
    <location>
        <begin position="75"/>
        <end position="85"/>
    </location>
</feature>
<dbReference type="Gene3D" id="2.20.200.10">
    <property type="entry name" value="Outer membrane efflux proteins (OEP)"/>
    <property type="match status" value="1"/>
</dbReference>
<protein>
    <submittedName>
        <fullName evidence="4">NodT family efflux transporter outer membrane factor (OMF) lipoprotein</fullName>
    </submittedName>
</protein>